<gene>
    <name evidence="5" type="ORF">SD70_20590</name>
</gene>
<keyword evidence="6" id="KW-1185">Reference proteome</keyword>
<dbReference type="PROSITE" id="PS50987">
    <property type="entry name" value="HTH_ARSR_2"/>
    <property type="match status" value="1"/>
</dbReference>
<name>A0ABR5AE55_9BACL</name>
<dbReference type="CDD" id="cd00090">
    <property type="entry name" value="HTH_ARSR"/>
    <property type="match status" value="1"/>
</dbReference>
<reference evidence="5 6" key="1">
    <citation type="submission" date="2014-12" db="EMBL/GenBank/DDBJ databases">
        <title>Draft genome sequence of Paenibacillus kamchatkensis strain B-2647.</title>
        <authorList>
            <person name="Karlyshev A.V."/>
            <person name="Kudryashova E.B."/>
        </authorList>
    </citation>
    <scope>NUCLEOTIDE SEQUENCE [LARGE SCALE GENOMIC DNA]</scope>
    <source>
        <strain evidence="5 6">VKM B-2647</strain>
    </source>
</reference>
<proteinExistence type="predicted"/>
<keyword evidence="1" id="KW-0805">Transcription regulation</keyword>
<sequence length="98" mass="11204">MEDFYLRQAEWLKALAHPVRLCIIQGLMDKGSCNVTDMQECLKLQQSTLSMHLQKLRAAGVITGTRVGLEVNYRLKDPQAARLLELLQQEHKAQEVIE</sequence>
<dbReference type="Gene3D" id="1.10.10.10">
    <property type="entry name" value="Winged helix-like DNA-binding domain superfamily/Winged helix DNA-binding domain"/>
    <property type="match status" value="1"/>
</dbReference>
<dbReference type="InterPro" id="IPR001845">
    <property type="entry name" value="HTH_ArsR_DNA-bd_dom"/>
</dbReference>
<evidence type="ECO:0000256" key="3">
    <source>
        <dbReference type="ARBA" id="ARBA00023163"/>
    </source>
</evidence>
<dbReference type="SMART" id="SM00418">
    <property type="entry name" value="HTH_ARSR"/>
    <property type="match status" value="1"/>
</dbReference>
<accession>A0ABR5AE55</accession>
<keyword evidence="2" id="KW-0238">DNA-binding</keyword>
<dbReference type="Proteomes" id="UP000031967">
    <property type="component" value="Unassembled WGS sequence"/>
</dbReference>
<dbReference type="InterPro" id="IPR051011">
    <property type="entry name" value="Metal_resp_trans_reg"/>
</dbReference>
<feature type="domain" description="HTH arsR-type" evidence="4">
    <location>
        <begin position="1"/>
        <end position="95"/>
    </location>
</feature>
<evidence type="ECO:0000256" key="1">
    <source>
        <dbReference type="ARBA" id="ARBA00023015"/>
    </source>
</evidence>
<dbReference type="EMBL" id="JXAK01000039">
    <property type="protein sequence ID" value="KIL39329.1"/>
    <property type="molecule type" value="Genomic_DNA"/>
</dbReference>
<evidence type="ECO:0000313" key="6">
    <source>
        <dbReference type="Proteomes" id="UP000031967"/>
    </source>
</evidence>
<dbReference type="RefSeq" id="WP_041049385.1">
    <property type="nucleotide sequence ID" value="NZ_JXAK01000039.1"/>
</dbReference>
<evidence type="ECO:0000259" key="4">
    <source>
        <dbReference type="PROSITE" id="PS50987"/>
    </source>
</evidence>
<dbReference type="PANTHER" id="PTHR43132:SF2">
    <property type="entry name" value="ARSENICAL RESISTANCE OPERON REPRESSOR ARSR-RELATED"/>
    <property type="match status" value="1"/>
</dbReference>
<dbReference type="PANTHER" id="PTHR43132">
    <property type="entry name" value="ARSENICAL RESISTANCE OPERON REPRESSOR ARSR-RELATED"/>
    <property type="match status" value="1"/>
</dbReference>
<dbReference type="InterPro" id="IPR036390">
    <property type="entry name" value="WH_DNA-bd_sf"/>
</dbReference>
<dbReference type="InterPro" id="IPR011991">
    <property type="entry name" value="ArsR-like_HTH"/>
</dbReference>
<evidence type="ECO:0000256" key="2">
    <source>
        <dbReference type="ARBA" id="ARBA00023125"/>
    </source>
</evidence>
<protein>
    <submittedName>
        <fullName evidence="5">Transcriptional regulator</fullName>
    </submittedName>
</protein>
<dbReference type="Pfam" id="PF12840">
    <property type="entry name" value="HTH_20"/>
    <property type="match status" value="1"/>
</dbReference>
<dbReference type="PRINTS" id="PR00778">
    <property type="entry name" value="HTHARSR"/>
</dbReference>
<comment type="caution">
    <text evidence="5">The sequence shown here is derived from an EMBL/GenBank/DDBJ whole genome shotgun (WGS) entry which is preliminary data.</text>
</comment>
<dbReference type="InterPro" id="IPR036388">
    <property type="entry name" value="WH-like_DNA-bd_sf"/>
</dbReference>
<dbReference type="SUPFAM" id="SSF46785">
    <property type="entry name" value="Winged helix' DNA-binding domain"/>
    <property type="match status" value="1"/>
</dbReference>
<keyword evidence="3" id="KW-0804">Transcription</keyword>
<organism evidence="5 6">
    <name type="scientific">Gordoniibacillus kamchatkensis</name>
    <dbReference type="NCBI Taxonomy" id="1590651"/>
    <lineage>
        <taxon>Bacteria</taxon>
        <taxon>Bacillati</taxon>
        <taxon>Bacillota</taxon>
        <taxon>Bacilli</taxon>
        <taxon>Bacillales</taxon>
        <taxon>Paenibacillaceae</taxon>
        <taxon>Gordoniibacillus</taxon>
    </lineage>
</organism>
<dbReference type="NCBIfam" id="NF033788">
    <property type="entry name" value="HTH_metalloreg"/>
    <property type="match status" value="1"/>
</dbReference>
<evidence type="ECO:0000313" key="5">
    <source>
        <dbReference type="EMBL" id="KIL39329.1"/>
    </source>
</evidence>